<gene>
    <name evidence="1" type="ORF">EDD54_3507</name>
</gene>
<evidence type="ECO:0000313" key="1">
    <source>
        <dbReference type="EMBL" id="TDP83545.1"/>
    </source>
</evidence>
<dbReference type="OrthoDB" id="8277427at2"/>
<dbReference type="InterPro" id="IPR015946">
    <property type="entry name" value="KH_dom-like_a/b"/>
</dbReference>
<sequence length="139" mass="14052">MATVRQRPMGVAAVVEPSGRGSLAAVSGATAVLAGSPSMPGLNPLELFDAALAGCLALSVRIAARHLGLADRIGEVRVEVTGEKAADAPSRIARQVCRFGIAGDLAESERAALIAEAHRICTIGNSTAAAVEIVDGDPL</sequence>
<accession>A0A4R6RC16</accession>
<dbReference type="RefSeq" id="WP_126538584.1">
    <property type="nucleotide sequence ID" value="NZ_BSPM01000009.1"/>
</dbReference>
<dbReference type="Proteomes" id="UP000294547">
    <property type="component" value="Unassembled WGS sequence"/>
</dbReference>
<protein>
    <submittedName>
        <fullName evidence="1">Putative OsmC-like protein</fullName>
    </submittedName>
</protein>
<dbReference type="AlphaFoldDB" id="A0A4R6RC16"/>
<keyword evidence="2" id="KW-1185">Reference proteome</keyword>
<proteinExistence type="predicted"/>
<dbReference type="Pfam" id="PF02566">
    <property type="entry name" value="OsmC"/>
    <property type="match status" value="1"/>
</dbReference>
<name>A0A4R6RC16_9HYPH</name>
<dbReference type="Gene3D" id="3.30.300.20">
    <property type="match status" value="1"/>
</dbReference>
<organism evidence="1 2">
    <name type="scientific">Oharaeibacter diazotrophicus</name>
    <dbReference type="NCBI Taxonomy" id="1920512"/>
    <lineage>
        <taxon>Bacteria</taxon>
        <taxon>Pseudomonadati</taxon>
        <taxon>Pseudomonadota</taxon>
        <taxon>Alphaproteobacteria</taxon>
        <taxon>Hyphomicrobiales</taxon>
        <taxon>Pleomorphomonadaceae</taxon>
        <taxon>Oharaeibacter</taxon>
    </lineage>
</organism>
<dbReference type="InterPro" id="IPR036102">
    <property type="entry name" value="OsmC/Ohrsf"/>
</dbReference>
<comment type="caution">
    <text evidence="1">The sequence shown here is derived from an EMBL/GenBank/DDBJ whole genome shotgun (WGS) entry which is preliminary data.</text>
</comment>
<dbReference type="InterPro" id="IPR003718">
    <property type="entry name" value="OsmC/Ohr_fam"/>
</dbReference>
<dbReference type="EMBL" id="SNXY01000009">
    <property type="protein sequence ID" value="TDP83545.1"/>
    <property type="molecule type" value="Genomic_DNA"/>
</dbReference>
<dbReference type="SUPFAM" id="SSF82784">
    <property type="entry name" value="OsmC-like"/>
    <property type="match status" value="1"/>
</dbReference>
<evidence type="ECO:0000313" key="2">
    <source>
        <dbReference type="Proteomes" id="UP000294547"/>
    </source>
</evidence>
<reference evidence="1 2" key="1">
    <citation type="submission" date="2019-03" db="EMBL/GenBank/DDBJ databases">
        <title>Genomic Encyclopedia of Type Strains, Phase IV (KMG-IV): sequencing the most valuable type-strain genomes for metagenomic binning, comparative biology and taxonomic classification.</title>
        <authorList>
            <person name="Goeker M."/>
        </authorList>
    </citation>
    <scope>NUCLEOTIDE SEQUENCE [LARGE SCALE GENOMIC DNA]</scope>
    <source>
        <strain evidence="1 2">DSM 102969</strain>
    </source>
</reference>